<dbReference type="PANTHER" id="PTHR42912">
    <property type="entry name" value="METHYLTRANSFERASE"/>
    <property type="match status" value="1"/>
</dbReference>
<dbReference type="Pfam" id="PF08241">
    <property type="entry name" value="Methyltransf_11"/>
    <property type="match status" value="1"/>
</dbReference>
<accession>A0ABT9MYV6</accession>
<sequence length="218" mass="23884">MTKSKLSPEMEGSAARRYARIRGTESQLAMWRADAERLAAQGGGILEIAPGPGYLTVELAKRGAQVSALDISHTFAAMVRERAEAESLTVDARQGDAAAMPFADESFDLIICQAAFKNFLRPVEALDEMHRVLRPGGVALIEDLDPRATRAKIAAEVAGMRLDKGNALFTRIVLGWLRRRAHTPEQLTAKAGKSRFTNIHIERYGTIGLRLTLKKETA</sequence>
<dbReference type="Gene3D" id="3.40.50.150">
    <property type="entry name" value="Vaccinia Virus protein VP39"/>
    <property type="match status" value="1"/>
</dbReference>
<dbReference type="InterPro" id="IPR013216">
    <property type="entry name" value="Methyltransf_11"/>
</dbReference>
<evidence type="ECO:0000259" key="1">
    <source>
        <dbReference type="Pfam" id="PF08241"/>
    </source>
</evidence>
<keyword evidence="3" id="KW-1185">Reference proteome</keyword>
<dbReference type="RefSeq" id="WP_306833327.1">
    <property type="nucleotide sequence ID" value="NZ_JAUSRA010000001.1"/>
</dbReference>
<reference evidence="2 3" key="1">
    <citation type="submission" date="2023-07" db="EMBL/GenBank/DDBJ databases">
        <title>Sequencing the genomes of 1000 actinobacteria strains.</title>
        <authorList>
            <person name="Klenk H.-P."/>
        </authorList>
    </citation>
    <scope>NUCLEOTIDE SEQUENCE [LARGE SCALE GENOMIC DNA]</scope>
    <source>
        <strain evidence="2 3">DSM 44710</strain>
    </source>
</reference>
<name>A0ABT9MYV6_9ACTN</name>
<protein>
    <submittedName>
        <fullName evidence="2">Ubiquinone/menaquinone biosynthesis C-methylase UbiE</fullName>
    </submittedName>
</protein>
<dbReference type="SUPFAM" id="SSF53335">
    <property type="entry name" value="S-adenosyl-L-methionine-dependent methyltransferases"/>
    <property type="match status" value="1"/>
</dbReference>
<dbReference type="CDD" id="cd02440">
    <property type="entry name" value="AdoMet_MTases"/>
    <property type="match status" value="1"/>
</dbReference>
<keyword evidence="2" id="KW-0830">Ubiquinone</keyword>
<organism evidence="2 3">
    <name type="scientific">Catenuloplanes nepalensis</name>
    <dbReference type="NCBI Taxonomy" id="587533"/>
    <lineage>
        <taxon>Bacteria</taxon>
        <taxon>Bacillati</taxon>
        <taxon>Actinomycetota</taxon>
        <taxon>Actinomycetes</taxon>
        <taxon>Micromonosporales</taxon>
        <taxon>Micromonosporaceae</taxon>
        <taxon>Catenuloplanes</taxon>
    </lineage>
</organism>
<evidence type="ECO:0000313" key="2">
    <source>
        <dbReference type="EMBL" id="MDP9796615.1"/>
    </source>
</evidence>
<proteinExistence type="predicted"/>
<dbReference type="InterPro" id="IPR050508">
    <property type="entry name" value="Methyltransf_Superfamily"/>
</dbReference>
<dbReference type="EMBL" id="JAUSRA010000001">
    <property type="protein sequence ID" value="MDP9796615.1"/>
    <property type="molecule type" value="Genomic_DNA"/>
</dbReference>
<comment type="caution">
    <text evidence="2">The sequence shown here is derived from an EMBL/GenBank/DDBJ whole genome shotgun (WGS) entry which is preliminary data.</text>
</comment>
<dbReference type="Proteomes" id="UP001240984">
    <property type="component" value="Unassembled WGS sequence"/>
</dbReference>
<dbReference type="InterPro" id="IPR029063">
    <property type="entry name" value="SAM-dependent_MTases_sf"/>
</dbReference>
<evidence type="ECO:0000313" key="3">
    <source>
        <dbReference type="Proteomes" id="UP001240984"/>
    </source>
</evidence>
<feature type="domain" description="Methyltransferase type 11" evidence="1">
    <location>
        <begin position="46"/>
        <end position="141"/>
    </location>
</feature>
<gene>
    <name evidence="2" type="ORF">J2S43_005127</name>
</gene>